<keyword evidence="1" id="KW-0175">Coiled coil</keyword>
<accession>A0A8H2K5A1</accession>
<dbReference type="RefSeq" id="WP_005015566.1">
    <property type="nucleotide sequence ID" value="NZ_CABKOV010000018.1"/>
</dbReference>
<gene>
    <name evidence="3" type="ORF">FHY67_03345</name>
</gene>
<sequence>MSQDTKYQVFISSTYTDLIEARSAAINTVLESYNFPVGMELFGADNDEQWTIIKDLIDSSDFYILILGHRYGSISKQDGISFTEKEFDYAISKGLKILCFVRNDNVPTRPHERDANNENIDKLQRFREKVLTDRLCEFWDTVDDLKHKISNSLYKNMRKHRGGGWIRGNQISGQLAEELAKLSEENRKLREENERIKESIKVKQPLLKVSINDIANTSIEEFDQIELFWFKLREDDYYEKPERISTRMEMRRAGDLLTTHSILGMHDIKKYIQEYNDEVDAISEVDINNHNHALRALHQLEVRSSQLNIAVENIGNNLANMISVEIEFPNFITIIDDKSDEDIKWYQKNIQKSLIPNIKSPEARQQEYMSGVLKNLATIDYGSLMPKVNMGLSDSYSDENTIYITTNSLLHTRKIKFDNYYLVPNAIDEGVIKINIMCAEYTDPISFEIPVVVTA</sequence>
<name>A0A8H2K5A1_ACIRA</name>
<feature type="coiled-coil region" evidence="1">
    <location>
        <begin position="172"/>
        <end position="202"/>
    </location>
</feature>
<evidence type="ECO:0000256" key="1">
    <source>
        <dbReference type="SAM" id="Coils"/>
    </source>
</evidence>
<reference evidence="3 4" key="1">
    <citation type="submission" date="2019-06" db="EMBL/GenBank/DDBJ databases">
        <title>Genome of Acinetobacter radioresistens APH1, a phenol degrading strain.</title>
        <authorList>
            <person name="Liu Y."/>
        </authorList>
    </citation>
    <scope>NUCLEOTIDE SEQUENCE [LARGE SCALE GENOMIC DNA]</scope>
    <source>
        <strain evidence="3 4">APH1</strain>
    </source>
</reference>
<dbReference type="AlphaFoldDB" id="A0A8H2K5A1"/>
<dbReference type="Pfam" id="PF13271">
    <property type="entry name" value="DUF4062"/>
    <property type="match status" value="1"/>
</dbReference>
<comment type="caution">
    <text evidence="3">The sequence shown here is derived from an EMBL/GenBank/DDBJ whole genome shotgun (WGS) entry which is preliminary data.</text>
</comment>
<evidence type="ECO:0000259" key="2">
    <source>
        <dbReference type="Pfam" id="PF13271"/>
    </source>
</evidence>
<dbReference type="Proteomes" id="UP000314285">
    <property type="component" value="Unassembled WGS sequence"/>
</dbReference>
<proteinExistence type="predicted"/>
<evidence type="ECO:0000313" key="4">
    <source>
        <dbReference type="Proteomes" id="UP000314285"/>
    </source>
</evidence>
<protein>
    <submittedName>
        <fullName evidence="3">DUF4062 domain-containing protein</fullName>
    </submittedName>
</protein>
<organism evidence="3 4">
    <name type="scientific">Acinetobacter radioresistens</name>
    <dbReference type="NCBI Taxonomy" id="40216"/>
    <lineage>
        <taxon>Bacteria</taxon>
        <taxon>Pseudomonadati</taxon>
        <taxon>Pseudomonadota</taxon>
        <taxon>Gammaproteobacteria</taxon>
        <taxon>Moraxellales</taxon>
        <taxon>Moraxellaceae</taxon>
        <taxon>Acinetobacter</taxon>
    </lineage>
</organism>
<dbReference type="InterPro" id="IPR025139">
    <property type="entry name" value="DUF4062"/>
</dbReference>
<feature type="domain" description="DUF4062" evidence="2">
    <location>
        <begin position="8"/>
        <end position="90"/>
    </location>
</feature>
<dbReference type="EMBL" id="VFBM01000002">
    <property type="protein sequence ID" value="TNX93495.1"/>
    <property type="molecule type" value="Genomic_DNA"/>
</dbReference>
<evidence type="ECO:0000313" key="3">
    <source>
        <dbReference type="EMBL" id="TNX93495.1"/>
    </source>
</evidence>